<gene>
    <name evidence="3" type="ORF">ACHHYP_03977</name>
</gene>
<dbReference type="OrthoDB" id="196040at2759"/>
<reference evidence="3 4" key="1">
    <citation type="journal article" date="2014" name="Genome Biol. Evol.">
        <title>The secreted proteins of Achlya hypogyna and Thraustotheca clavata identify the ancestral oomycete secretome and reveal gene acquisitions by horizontal gene transfer.</title>
        <authorList>
            <person name="Misner I."/>
            <person name="Blouin N."/>
            <person name="Leonard G."/>
            <person name="Richards T.A."/>
            <person name="Lane C.E."/>
        </authorList>
    </citation>
    <scope>NUCLEOTIDE SEQUENCE [LARGE SCALE GENOMIC DNA]</scope>
    <source>
        <strain evidence="3 4">ATCC 48635</strain>
    </source>
</reference>
<accession>A0A1V9ZPH2</accession>
<dbReference type="Proteomes" id="UP000243579">
    <property type="component" value="Unassembled WGS sequence"/>
</dbReference>
<feature type="region of interest" description="Disordered" evidence="1">
    <location>
        <begin position="1"/>
        <end position="42"/>
    </location>
</feature>
<name>A0A1V9ZPH2_ACHHY</name>
<evidence type="ECO:0000313" key="3">
    <source>
        <dbReference type="EMBL" id="OQR99888.1"/>
    </source>
</evidence>
<organism evidence="3 4">
    <name type="scientific">Achlya hypogyna</name>
    <name type="common">Oomycete</name>
    <name type="synonym">Protoachlya hypogyna</name>
    <dbReference type="NCBI Taxonomy" id="1202772"/>
    <lineage>
        <taxon>Eukaryota</taxon>
        <taxon>Sar</taxon>
        <taxon>Stramenopiles</taxon>
        <taxon>Oomycota</taxon>
        <taxon>Saprolegniomycetes</taxon>
        <taxon>Saprolegniales</taxon>
        <taxon>Achlyaceae</taxon>
        <taxon>Achlya</taxon>
    </lineage>
</organism>
<keyword evidence="4" id="KW-1185">Reference proteome</keyword>
<protein>
    <submittedName>
        <fullName evidence="3">Uncharacterized protein</fullName>
    </submittedName>
</protein>
<feature type="transmembrane region" description="Helical" evidence="2">
    <location>
        <begin position="70"/>
        <end position="94"/>
    </location>
</feature>
<proteinExistence type="predicted"/>
<evidence type="ECO:0000313" key="4">
    <source>
        <dbReference type="Proteomes" id="UP000243579"/>
    </source>
</evidence>
<keyword evidence="2" id="KW-0812">Transmembrane</keyword>
<keyword evidence="2" id="KW-1133">Transmembrane helix</keyword>
<keyword evidence="2" id="KW-0472">Membrane</keyword>
<evidence type="ECO:0000256" key="2">
    <source>
        <dbReference type="SAM" id="Phobius"/>
    </source>
</evidence>
<sequence>MMAADDDDYSSPMPLKGDGLSGSAHEDGDNGSEIAEEPTRRRRRFRVLRAQEPSERFTFRRRRDQDQDATFWNSVLVFSFLSLAVLIAIAAFLAQTDFFVEHQVDLLGTFVDEHFTVVSPERSSVYLKNSGHLPATATISFEDGTLRLGQFQAGVETEAAFHGVEIFSNGTVGHSNGLRAPNVQATVVHADSVIFPDGTTMTTAADVSGGLEQVGDLNFASQKGAIVASTSGQQRMRVNTDGSVAFPNADAVPPEDPTTLGIVLDGRRNQMTFGGRLLIHTNKTAATIAAPTPLALAVSDVILGRDGAEVARVTCRTSAVAMRLELVGQSALDAGGNVLISGGPGATGGSVTIKGGGGSTRSLGAVLISTEASAATKTVIGSNQPDSHVQVHGTIEMNAESKDLPLTLGGTVKFLGSSLAVASAVVTVGDVKTTTDATLAAQSIAVTSAKSMRITATEAVAVRAESASVATSGVITVNATSRMNLQAGLVSLQAVDVTINDATGPSSVHVHGNVALGAHGGFDKQAKPSMVAIGGAKVLVGEAGTTAQVALAASNSMSFEVNGSSLTIAPGANKTVAVTTSAGLRIGAPDTPGLVFASKAVHVQANQIQLGDESLSTTLHLEGNVFVNGEEWSARRRLEAAVDATRVLWHRSSSGVTLETTTLSEFRLWHSSSASSAVQDSASSAESTFVIPYPDAQSNAWMQLLMNVHGIRAHAKTAIDSPLLLRCRLVQALAEHPLKVLLEAVTELELWPQDDGHDNMADGIFPSLSASSVQPYVESAQHYVTCAMRFKRPHASTEAAISLQYDRAEVIVQA</sequence>
<dbReference type="EMBL" id="JNBR01000036">
    <property type="protein sequence ID" value="OQR99888.1"/>
    <property type="molecule type" value="Genomic_DNA"/>
</dbReference>
<evidence type="ECO:0000256" key="1">
    <source>
        <dbReference type="SAM" id="MobiDB-lite"/>
    </source>
</evidence>
<comment type="caution">
    <text evidence="3">The sequence shown here is derived from an EMBL/GenBank/DDBJ whole genome shotgun (WGS) entry which is preliminary data.</text>
</comment>
<dbReference type="AlphaFoldDB" id="A0A1V9ZPH2"/>